<keyword evidence="2" id="KW-1185">Reference proteome</keyword>
<name>A0A183U9I1_TOXCA</name>
<dbReference type="WBParaSite" id="TCNE_0000515101-mRNA-1">
    <property type="protein sequence ID" value="TCNE_0000515101-mRNA-1"/>
    <property type="gene ID" value="TCNE_0000515101"/>
</dbReference>
<reference evidence="3" key="1">
    <citation type="submission" date="2016-06" db="UniProtKB">
        <authorList>
            <consortium name="WormBaseParasite"/>
        </authorList>
    </citation>
    <scope>IDENTIFICATION</scope>
</reference>
<sequence>MRLAIAREPWKYMGEIAGYYKRFQYQSSFTVDVLTVKLKLTVP</sequence>
<dbReference type="Proteomes" id="UP000050794">
    <property type="component" value="Unassembled WGS sequence"/>
</dbReference>
<dbReference type="AlphaFoldDB" id="A0A183U9I1"/>
<protein>
    <submittedName>
        <fullName evidence="3">ABC transporter permease</fullName>
    </submittedName>
</protein>
<gene>
    <name evidence="1" type="ORF">TCNE_LOCUS5151</name>
</gene>
<evidence type="ECO:0000313" key="3">
    <source>
        <dbReference type="WBParaSite" id="TCNE_0000515101-mRNA-1"/>
    </source>
</evidence>
<accession>A0A183U9I1</accession>
<dbReference type="EMBL" id="UYWY01011430">
    <property type="protein sequence ID" value="VDM34326.1"/>
    <property type="molecule type" value="Genomic_DNA"/>
</dbReference>
<evidence type="ECO:0000313" key="2">
    <source>
        <dbReference type="Proteomes" id="UP000050794"/>
    </source>
</evidence>
<reference evidence="1 2" key="2">
    <citation type="submission" date="2018-11" db="EMBL/GenBank/DDBJ databases">
        <authorList>
            <consortium name="Pathogen Informatics"/>
        </authorList>
    </citation>
    <scope>NUCLEOTIDE SEQUENCE [LARGE SCALE GENOMIC DNA]</scope>
</reference>
<organism evidence="2 3">
    <name type="scientific">Toxocara canis</name>
    <name type="common">Canine roundworm</name>
    <dbReference type="NCBI Taxonomy" id="6265"/>
    <lineage>
        <taxon>Eukaryota</taxon>
        <taxon>Metazoa</taxon>
        <taxon>Ecdysozoa</taxon>
        <taxon>Nematoda</taxon>
        <taxon>Chromadorea</taxon>
        <taxon>Rhabditida</taxon>
        <taxon>Spirurina</taxon>
        <taxon>Ascaridomorpha</taxon>
        <taxon>Ascaridoidea</taxon>
        <taxon>Toxocaridae</taxon>
        <taxon>Toxocara</taxon>
    </lineage>
</organism>
<proteinExistence type="predicted"/>
<evidence type="ECO:0000313" key="1">
    <source>
        <dbReference type="EMBL" id="VDM34326.1"/>
    </source>
</evidence>